<keyword evidence="4" id="KW-1185">Reference proteome</keyword>
<organism evidence="3 4">
    <name type="scientific">Apiospora aurea</name>
    <dbReference type="NCBI Taxonomy" id="335848"/>
    <lineage>
        <taxon>Eukaryota</taxon>
        <taxon>Fungi</taxon>
        <taxon>Dikarya</taxon>
        <taxon>Ascomycota</taxon>
        <taxon>Pezizomycotina</taxon>
        <taxon>Sordariomycetes</taxon>
        <taxon>Xylariomycetidae</taxon>
        <taxon>Amphisphaeriales</taxon>
        <taxon>Apiosporaceae</taxon>
        <taxon>Apiospora</taxon>
    </lineage>
</organism>
<dbReference type="GeneID" id="92082283"/>
<dbReference type="PRINTS" id="PR00081">
    <property type="entry name" value="GDHRDH"/>
</dbReference>
<name>A0ABR1Q1J7_9PEZI</name>
<proteinExistence type="inferred from homology"/>
<sequence>MADPRVQNLDHFTAIQHQKPGSTLRAALDGASAQQYHVCIIGASTAIGKGLATSYAKAGCRALVLASRDLESLNQFAEAVRAISPSIDVYVHYCDITSASSVQDLAQFVTRALDGRLDVLALNSGYSGPVELKITDGSPVDDGEWARAFAVNVQGTYHAAHYFVPLLLTSPEGSARAFVMVGSIAGAITRGSIANSKYCISKMAQTRLVEHLGCQYGDEGLFTLAVHPGAVMTETAARSAPEEFKPYLVDDSELCGAFCVWLTRNASSMRWLNGRLVSATWDPDELFEQEGRDHQGRSLEIRGQDPIHISNEGIWHL</sequence>
<dbReference type="RefSeq" id="XP_066695917.1">
    <property type="nucleotide sequence ID" value="XM_066849221.1"/>
</dbReference>
<dbReference type="InterPro" id="IPR002347">
    <property type="entry name" value="SDR_fam"/>
</dbReference>
<evidence type="ECO:0000313" key="3">
    <source>
        <dbReference type="EMBL" id="KAK7943886.1"/>
    </source>
</evidence>
<keyword evidence="2" id="KW-0560">Oxidoreductase</keyword>
<protein>
    <recommendedName>
        <fullName evidence="5">NAD(P)-binding protein</fullName>
    </recommendedName>
</protein>
<evidence type="ECO:0008006" key="5">
    <source>
        <dbReference type="Google" id="ProtNLM"/>
    </source>
</evidence>
<dbReference type="PANTHER" id="PTHR43008:SF4">
    <property type="entry name" value="CHAIN DEHYDROGENASE, PUTATIVE (AFU_ORTHOLOGUE AFUA_4G08710)-RELATED"/>
    <property type="match status" value="1"/>
</dbReference>
<dbReference type="Proteomes" id="UP001391051">
    <property type="component" value="Unassembled WGS sequence"/>
</dbReference>
<evidence type="ECO:0000256" key="1">
    <source>
        <dbReference type="ARBA" id="ARBA00006484"/>
    </source>
</evidence>
<dbReference type="Pfam" id="PF00106">
    <property type="entry name" value="adh_short"/>
    <property type="match status" value="1"/>
</dbReference>
<dbReference type="CDD" id="cd05233">
    <property type="entry name" value="SDR_c"/>
    <property type="match status" value="1"/>
</dbReference>
<gene>
    <name evidence="3" type="ORF">PG986_012999</name>
</gene>
<dbReference type="Gene3D" id="3.40.50.720">
    <property type="entry name" value="NAD(P)-binding Rossmann-like Domain"/>
    <property type="match status" value="1"/>
</dbReference>
<dbReference type="EMBL" id="JAQQWE010000008">
    <property type="protein sequence ID" value="KAK7943886.1"/>
    <property type="molecule type" value="Genomic_DNA"/>
</dbReference>
<reference evidence="3 4" key="1">
    <citation type="submission" date="2023-01" db="EMBL/GenBank/DDBJ databases">
        <title>Analysis of 21 Apiospora genomes using comparative genomics revels a genus with tremendous synthesis potential of carbohydrate active enzymes and secondary metabolites.</title>
        <authorList>
            <person name="Sorensen T."/>
        </authorList>
    </citation>
    <scope>NUCLEOTIDE SEQUENCE [LARGE SCALE GENOMIC DNA]</scope>
    <source>
        <strain evidence="3 4">CBS 24483</strain>
    </source>
</reference>
<dbReference type="InterPro" id="IPR036291">
    <property type="entry name" value="NAD(P)-bd_dom_sf"/>
</dbReference>
<dbReference type="PANTHER" id="PTHR43008">
    <property type="entry name" value="BENZIL REDUCTASE"/>
    <property type="match status" value="1"/>
</dbReference>
<accession>A0ABR1Q1J7</accession>
<comment type="caution">
    <text evidence="3">The sequence shown here is derived from an EMBL/GenBank/DDBJ whole genome shotgun (WGS) entry which is preliminary data.</text>
</comment>
<dbReference type="SUPFAM" id="SSF51735">
    <property type="entry name" value="NAD(P)-binding Rossmann-fold domains"/>
    <property type="match status" value="1"/>
</dbReference>
<evidence type="ECO:0000313" key="4">
    <source>
        <dbReference type="Proteomes" id="UP001391051"/>
    </source>
</evidence>
<evidence type="ECO:0000256" key="2">
    <source>
        <dbReference type="ARBA" id="ARBA00023002"/>
    </source>
</evidence>
<comment type="similarity">
    <text evidence="1">Belongs to the short-chain dehydrogenases/reductases (SDR) family.</text>
</comment>